<accession>A0A9J5Y6S8</accession>
<evidence type="ECO:0000313" key="3">
    <source>
        <dbReference type="Proteomes" id="UP000824120"/>
    </source>
</evidence>
<comment type="caution">
    <text evidence="2">The sequence shown here is derived from an EMBL/GenBank/DDBJ whole genome shotgun (WGS) entry which is preliminary data.</text>
</comment>
<evidence type="ECO:0000313" key="2">
    <source>
        <dbReference type="EMBL" id="KAG5595861.1"/>
    </source>
</evidence>
<gene>
    <name evidence="2" type="ORF">H5410_037093</name>
</gene>
<dbReference type="AlphaFoldDB" id="A0A9J5Y6S8"/>
<dbReference type="EMBL" id="JACXVP010000007">
    <property type="protein sequence ID" value="KAG5595861.1"/>
    <property type="molecule type" value="Genomic_DNA"/>
</dbReference>
<protein>
    <submittedName>
        <fullName evidence="2">Uncharacterized protein</fullName>
    </submittedName>
</protein>
<name>A0A9J5Y6S8_SOLCO</name>
<organism evidence="2 3">
    <name type="scientific">Solanum commersonii</name>
    <name type="common">Commerson's wild potato</name>
    <name type="synonym">Commerson's nightshade</name>
    <dbReference type="NCBI Taxonomy" id="4109"/>
    <lineage>
        <taxon>Eukaryota</taxon>
        <taxon>Viridiplantae</taxon>
        <taxon>Streptophyta</taxon>
        <taxon>Embryophyta</taxon>
        <taxon>Tracheophyta</taxon>
        <taxon>Spermatophyta</taxon>
        <taxon>Magnoliopsida</taxon>
        <taxon>eudicotyledons</taxon>
        <taxon>Gunneridae</taxon>
        <taxon>Pentapetalae</taxon>
        <taxon>asterids</taxon>
        <taxon>lamiids</taxon>
        <taxon>Solanales</taxon>
        <taxon>Solanaceae</taxon>
        <taxon>Solanoideae</taxon>
        <taxon>Solaneae</taxon>
        <taxon>Solanum</taxon>
    </lineage>
</organism>
<proteinExistence type="predicted"/>
<sequence length="163" mass="18918">MSPSEHLDDWEVSRFAELMKVLEGFNGTTTDGSMTGMRSQLEEATRKKQGCSLRSQQGPGNRFGGTWHQQKRPASHMKNCRREFHIASDIFFAMRKERPTTTHSYIANSLLNYGLRSSKLTELKWTMPEYTTDLLSCWTRRGGSKNQKKWGILIPPCIWWTIW</sequence>
<dbReference type="Proteomes" id="UP000824120">
    <property type="component" value="Chromosome 7"/>
</dbReference>
<keyword evidence="3" id="KW-1185">Reference proteome</keyword>
<evidence type="ECO:0000256" key="1">
    <source>
        <dbReference type="SAM" id="MobiDB-lite"/>
    </source>
</evidence>
<feature type="region of interest" description="Disordered" evidence="1">
    <location>
        <begin position="49"/>
        <end position="74"/>
    </location>
</feature>
<reference evidence="2 3" key="1">
    <citation type="submission" date="2020-09" db="EMBL/GenBank/DDBJ databases">
        <title>De no assembly of potato wild relative species, Solanum commersonii.</title>
        <authorList>
            <person name="Cho K."/>
        </authorList>
    </citation>
    <scope>NUCLEOTIDE SEQUENCE [LARGE SCALE GENOMIC DNA]</scope>
    <source>
        <strain evidence="2">LZ3.2</strain>
        <tissue evidence="2">Leaf</tissue>
    </source>
</reference>